<dbReference type="InterPro" id="IPR027057">
    <property type="entry name" value="CAXX_Prtase_1"/>
</dbReference>
<dbReference type="InterPro" id="IPR003903">
    <property type="entry name" value="UIM_dom"/>
</dbReference>
<evidence type="ECO:0000256" key="16">
    <source>
        <dbReference type="SAM" id="MobiDB-lite"/>
    </source>
</evidence>
<feature type="binding site" evidence="15">
    <location>
        <position position="1585"/>
    </location>
    <ligand>
        <name>Zn(2+)</name>
        <dbReference type="ChEBI" id="CHEBI:29105"/>
        <note>catalytic</note>
    </ligand>
</feature>
<evidence type="ECO:0000259" key="19">
    <source>
        <dbReference type="Pfam" id="PF16491"/>
    </source>
</evidence>
<evidence type="ECO:0000259" key="18">
    <source>
        <dbReference type="Pfam" id="PF01435"/>
    </source>
</evidence>
<dbReference type="GO" id="GO:0046872">
    <property type="term" value="F:metal ion binding"/>
    <property type="evidence" value="ECO:0007669"/>
    <property type="project" value="UniProtKB-KW"/>
</dbReference>
<feature type="region of interest" description="Disordered" evidence="16">
    <location>
        <begin position="1082"/>
        <end position="1102"/>
    </location>
</feature>
<keyword evidence="21" id="KW-1185">Reference proteome</keyword>
<dbReference type="Pfam" id="PF01435">
    <property type="entry name" value="Peptidase_M48"/>
    <property type="match status" value="1"/>
</dbReference>
<feature type="region of interest" description="Disordered" evidence="16">
    <location>
        <begin position="596"/>
        <end position="630"/>
    </location>
</feature>
<keyword evidence="6" id="KW-0378">Hydrolase</keyword>
<feature type="region of interest" description="Disordered" evidence="16">
    <location>
        <begin position="648"/>
        <end position="679"/>
    </location>
</feature>
<evidence type="ECO:0000256" key="4">
    <source>
        <dbReference type="ARBA" id="ARBA00022692"/>
    </source>
</evidence>
<feature type="transmembrane region" description="Helical" evidence="17">
    <location>
        <begin position="1599"/>
        <end position="1618"/>
    </location>
</feature>
<feature type="compositionally biased region" description="Polar residues" evidence="16">
    <location>
        <begin position="1139"/>
        <end position="1148"/>
    </location>
</feature>
<feature type="transmembrane region" description="Helical" evidence="17">
    <location>
        <begin position="1305"/>
        <end position="1328"/>
    </location>
</feature>
<comment type="catalytic activity">
    <reaction evidence="12">
        <text>Hydrolyzes the peptide bond -P2-(S-farnesyl or geranylgeranyl)C-P1'-P2'-P3'-COOH where P1' and P2' are amino acids with aliphatic side chains and P3' is any C-terminal residue.</text>
        <dbReference type="EC" id="3.4.24.84"/>
    </reaction>
</comment>
<keyword evidence="9 17" id="KW-1133">Transmembrane helix</keyword>
<comment type="caution">
    <text evidence="20">The sequence shown here is derived from an EMBL/GenBank/DDBJ whole genome shotgun (WGS) entry which is preliminary data.</text>
</comment>
<dbReference type="EMBL" id="LSRX01000021">
    <property type="protein sequence ID" value="OLQ14003.1"/>
    <property type="molecule type" value="Genomic_DNA"/>
</dbReference>
<evidence type="ECO:0000256" key="5">
    <source>
        <dbReference type="ARBA" id="ARBA00022723"/>
    </source>
</evidence>
<feature type="compositionally biased region" description="Polar residues" evidence="16">
    <location>
        <begin position="163"/>
        <end position="173"/>
    </location>
</feature>
<keyword evidence="7" id="KW-0256">Endoplasmic reticulum</keyword>
<feature type="region of interest" description="Disordered" evidence="16">
    <location>
        <begin position="1134"/>
        <end position="1159"/>
    </location>
</feature>
<feature type="binding site" evidence="15">
    <location>
        <position position="1667"/>
    </location>
    <ligand>
        <name>Zn(2+)</name>
        <dbReference type="ChEBI" id="CHEBI:29105"/>
        <note>catalytic</note>
    </ligand>
</feature>
<keyword evidence="4 17" id="KW-0812">Transmembrane</keyword>
<feature type="transmembrane region" description="Helical" evidence="17">
    <location>
        <begin position="1460"/>
        <end position="1478"/>
    </location>
</feature>
<evidence type="ECO:0000256" key="12">
    <source>
        <dbReference type="ARBA" id="ARBA00044456"/>
    </source>
</evidence>
<name>A0A1Q9F2X0_SYMMI</name>
<reference evidence="20 21" key="1">
    <citation type="submission" date="2016-02" db="EMBL/GenBank/DDBJ databases">
        <title>Genome analysis of coral dinoflagellate symbionts highlights evolutionary adaptations to a symbiotic lifestyle.</title>
        <authorList>
            <person name="Aranda M."/>
            <person name="Li Y."/>
            <person name="Liew Y.J."/>
            <person name="Baumgarten S."/>
            <person name="Simakov O."/>
            <person name="Wilson M."/>
            <person name="Piel J."/>
            <person name="Ashoor H."/>
            <person name="Bougouffa S."/>
            <person name="Bajic V.B."/>
            <person name="Ryu T."/>
            <person name="Ravasi T."/>
            <person name="Bayer T."/>
            <person name="Micklem G."/>
            <person name="Kim H."/>
            <person name="Bhak J."/>
            <person name="Lajeunesse T.C."/>
            <person name="Voolstra C.R."/>
        </authorList>
    </citation>
    <scope>NUCLEOTIDE SEQUENCE [LARGE SCALE GENOMIC DNA]</scope>
    <source>
        <strain evidence="20 21">CCMP2467</strain>
    </source>
</reference>
<organism evidence="20 21">
    <name type="scientific">Symbiodinium microadriaticum</name>
    <name type="common">Dinoflagellate</name>
    <name type="synonym">Zooxanthella microadriatica</name>
    <dbReference type="NCBI Taxonomy" id="2951"/>
    <lineage>
        <taxon>Eukaryota</taxon>
        <taxon>Sar</taxon>
        <taxon>Alveolata</taxon>
        <taxon>Dinophyceae</taxon>
        <taxon>Suessiales</taxon>
        <taxon>Symbiodiniaceae</taxon>
        <taxon>Symbiodinium</taxon>
    </lineage>
</organism>
<dbReference type="GO" id="GO:0071586">
    <property type="term" value="P:CAAX-box protein processing"/>
    <property type="evidence" value="ECO:0007669"/>
    <property type="project" value="InterPro"/>
</dbReference>
<evidence type="ECO:0000256" key="10">
    <source>
        <dbReference type="ARBA" id="ARBA00023049"/>
    </source>
</evidence>
<feature type="active site" description="Proton donor" evidence="14">
    <location>
        <position position="1671"/>
    </location>
</feature>
<dbReference type="Pfam" id="PF16491">
    <property type="entry name" value="Peptidase_M48_N"/>
    <property type="match status" value="1"/>
</dbReference>
<feature type="domain" description="CAAX prenyl protease 1 N-terminal" evidence="19">
    <location>
        <begin position="1337"/>
        <end position="1512"/>
    </location>
</feature>
<feature type="binding site" evidence="15">
    <location>
        <position position="1589"/>
    </location>
    <ligand>
        <name>Zn(2+)</name>
        <dbReference type="ChEBI" id="CHEBI:29105"/>
        <note>catalytic</note>
    </ligand>
</feature>
<evidence type="ECO:0000256" key="7">
    <source>
        <dbReference type="ARBA" id="ARBA00022824"/>
    </source>
</evidence>
<evidence type="ECO:0000256" key="8">
    <source>
        <dbReference type="ARBA" id="ARBA00022833"/>
    </source>
</evidence>
<dbReference type="GO" id="GO:0005789">
    <property type="term" value="C:endoplasmic reticulum membrane"/>
    <property type="evidence" value="ECO:0007669"/>
    <property type="project" value="UniProtKB-SubCell"/>
</dbReference>
<keyword evidence="11 17" id="KW-0472">Membrane</keyword>
<evidence type="ECO:0000256" key="13">
    <source>
        <dbReference type="ARBA" id="ARBA00083451"/>
    </source>
</evidence>
<feature type="transmembrane region" description="Helical" evidence="17">
    <location>
        <begin position="1484"/>
        <end position="1503"/>
    </location>
</feature>
<evidence type="ECO:0000256" key="2">
    <source>
        <dbReference type="ARBA" id="ARBA00012336"/>
    </source>
</evidence>
<dbReference type="InterPro" id="IPR032456">
    <property type="entry name" value="Peptidase_M48_N"/>
</dbReference>
<keyword evidence="10" id="KW-0482">Metalloprotease</keyword>
<keyword evidence="5 15" id="KW-0479">Metal-binding</keyword>
<evidence type="ECO:0000256" key="9">
    <source>
        <dbReference type="ARBA" id="ARBA00022989"/>
    </source>
</evidence>
<feature type="region of interest" description="Disordered" evidence="16">
    <location>
        <begin position="334"/>
        <end position="361"/>
    </location>
</feature>
<evidence type="ECO:0000256" key="15">
    <source>
        <dbReference type="PIRSR" id="PIRSR627057-2"/>
    </source>
</evidence>
<keyword evidence="8 15" id="KW-0862">Zinc</keyword>
<evidence type="ECO:0000256" key="11">
    <source>
        <dbReference type="ARBA" id="ARBA00023136"/>
    </source>
</evidence>
<gene>
    <name evidence="20" type="primary">FACE1</name>
    <name evidence="20" type="ORF">AK812_SmicGene2000</name>
</gene>
<dbReference type="Gene3D" id="3.30.2010.10">
    <property type="entry name" value="Metalloproteases ('zincins'), catalytic domain"/>
    <property type="match status" value="1"/>
</dbReference>
<feature type="domain" description="Peptidase M48" evidence="18">
    <location>
        <begin position="1516"/>
        <end position="1722"/>
    </location>
</feature>
<dbReference type="CDD" id="cd07343">
    <property type="entry name" value="M48A_Zmpste24p_like"/>
    <property type="match status" value="1"/>
</dbReference>
<feature type="transmembrane region" description="Helical" evidence="17">
    <location>
        <begin position="1638"/>
        <end position="1659"/>
    </location>
</feature>
<evidence type="ECO:0000256" key="1">
    <source>
        <dbReference type="ARBA" id="ARBA00004477"/>
    </source>
</evidence>
<evidence type="ECO:0000256" key="14">
    <source>
        <dbReference type="PIRSR" id="PIRSR627057-1"/>
    </source>
</evidence>
<comment type="cofactor">
    <cofactor evidence="15">
        <name>Zn(2+)</name>
        <dbReference type="ChEBI" id="CHEBI:29105"/>
    </cofactor>
    <text evidence="15">Binds 1 zinc ion per subunit.</text>
</comment>
<dbReference type="OrthoDB" id="49605at2759"/>
<dbReference type="GO" id="GO:0004222">
    <property type="term" value="F:metalloendopeptidase activity"/>
    <property type="evidence" value="ECO:0007669"/>
    <property type="project" value="InterPro"/>
</dbReference>
<dbReference type="FunFam" id="3.30.2010.10:FF:000002">
    <property type="entry name" value="CAAX prenyl protease"/>
    <property type="match status" value="1"/>
</dbReference>
<evidence type="ECO:0000256" key="3">
    <source>
        <dbReference type="ARBA" id="ARBA00022670"/>
    </source>
</evidence>
<dbReference type="InterPro" id="IPR001915">
    <property type="entry name" value="Peptidase_M48"/>
</dbReference>
<evidence type="ECO:0000256" key="17">
    <source>
        <dbReference type="SAM" id="Phobius"/>
    </source>
</evidence>
<evidence type="ECO:0000313" key="20">
    <source>
        <dbReference type="EMBL" id="OLQ14003.1"/>
    </source>
</evidence>
<dbReference type="PANTHER" id="PTHR10120">
    <property type="entry name" value="CAAX PRENYL PROTEASE 1"/>
    <property type="match status" value="1"/>
</dbReference>
<evidence type="ECO:0000256" key="6">
    <source>
        <dbReference type="ARBA" id="ARBA00022801"/>
    </source>
</evidence>
<sequence length="1733" mass="191680">MSINADPFGLPDGGTTTTGQLVMSIAQSGSDNGLKCFETLVKAVCNTVDKPEEPRYRELRRDVAAVVQVDAVPACAMLLRRLGFKDMGDRYRLQNSGLRSSEVARFQSALNELEHCSDLVVRLAPAIHALGLHWTKPDGSSTFMPGPTYRERQQRDRDLLQSARNGGSWTGQTAPGDLPSAEDEEDAQLQEALRLSMIESSNPWLRALLRASMRERLRTKTIAITDRKSDAAMVLSGSLASRMRLRSCETTMDRSSVRLPVNPLPADALNPFQVPSDQTIKRVTALETSMMEITRRLDDWTEVTRQGIADLRAEIGAVKLEQRFSQTLRNAPNEGDVLNGFRQDAATGTPLEGGKQAEDSGEGLKHRFEVFEEKLSAIHSEHMLDTTSMRERLEAALQQSDSQTSRADELQALLKEEEGRRMLLFVRLEAVEASLQDLRTNQRDIASANEVTERVLKGELKKEASGMLQELDARLKALESSAATDTVAAVQSNTAADLGEMRASLLSSTNDIQRLAKEVATIREEHDQAIGDLGSLTERVAKSAIAGIQRSEVELSQLILARVEPRVASLEAKIGGTQAEDLTESTETGIMGATRHVAETSSSEVEPSWVQDERKSQGKGPDGPDNLRQGVKDKLQGITDAVQQVLGALESGEKVGETRPPGTLDKQRMQESSQPTSALAAPDFWQASREVLSANPRTASKATCCQCIPTRRKDLEISIPSELEEAFPLPLRVRNTFIDVGDDEQLSEQTAQSAPARHAGRIHQLWREGFSTPCKSPVGPQLKETVECPPPKPVLRLVDVLPGNPEPLVGNSYDGYDGCGRTQRTPWADLSAGCQGTSNGPPDSAPAARLGLVNLNPPSPTPAAAVPSPFIHGMYSTSKTETKVQDVKTPPCWGGIWHPSQGETWQPRLERFDRDRFDRFDRQGCQGHPVPPVPTSLGCRPPEMVPQVPVPCIPSTHVRKPFGEPWLTRTKPQVDSYPVGPLATSPLVTVPAPVGPAPGSFELPSIGSQGHSVGQCKPCAFLHTKGCDNGAVCKFCHLCEPGEKKRRQKEKRQMMRGSAQCPLGRLQEEDGALQEVSRACPLALSPRGPGRAPDRPVSPERAVAGSGLASLGSGGHGGHGTGHGRFSRPRAVAPVSWDKSPTTSTENLLSHGLPFGPSGGTRPTALPGGHREIPGWDRLGSSPPSSIACTPERRATMASADSESHIAHEGAYQCQWLPQLPDPGPPDPASIVRAGVSPDWEVALALLTVTFSRHLKSNSVMEDIWKIRDGRALVKVAPALAKLPVIDLDEPYVVHSRLLGKPRRMAFPSVGGPFVWAFVAFSSVLHFFEQYLEWRQLQKNRETAVPAEFQGVVDESKFLESQVYQKDKRLFGFVKDWVSFIYDKVQLFLITPWLWHYAVAVFGEEAEYSCTLFWLFLLQWVEKPISIPFSLYSNFVVEEKHGFNKMTVKLFITDLIKSELLTYVFGGLLVPMLIWIVRYFGAGFYLYLWAFVQMLMFAFMWMYPNVIQPLFNEFRPLQDESLKEKIEALAAEVQFPLTKLFEVDGSKRSGHSNAYFFGFWKYKRIVLYDTLLHLKHDDILAILCHELGHWKFGHTLTNLVIASAHIFVLFWLFDLVMYSEVSKQMTKQFGYGDANAVMVSLMLFMLLVSPTEQLMNLLMTMRSRLNEFQADSFAAKMGRSDALQSGLFQIHEENKGDLNPDPLYSWYHFSHPPLVERVRALKILDADASKKTT</sequence>
<dbReference type="PROSITE" id="PS50330">
    <property type="entry name" value="UIM"/>
    <property type="match status" value="1"/>
</dbReference>
<feature type="region of interest" description="Disordered" evidence="16">
    <location>
        <begin position="163"/>
        <end position="187"/>
    </location>
</feature>
<dbReference type="SUPFAM" id="SSF143503">
    <property type="entry name" value="PUG domain-like"/>
    <property type="match status" value="1"/>
</dbReference>
<protein>
    <recommendedName>
        <fullName evidence="2">Ste24 endopeptidase</fullName>
        <ecNumber evidence="2">3.4.24.84</ecNumber>
    </recommendedName>
    <alternativeName>
        <fullName evidence="13">Prenyl protein-specific endoprotease 1</fullName>
    </alternativeName>
</protein>
<dbReference type="InterPro" id="IPR036339">
    <property type="entry name" value="PUB-like_dom_sf"/>
</dbReference>
<dbReference type="Gene3D" id="1.20.58.2190">
    <property type="match status" value="1"/>
</dbReference>
<feature type="active site" evidence="14">
    <location>
        <position position="1586"/>
    </location>
</feature>
<dbReference type="EC" id="3.4.24.84" evidence="2"/>
<accession>A0A1Q9F2X0</accession>
<proteinExistence type="predicted"/>
<dbReference type="Proteomes" id="UP000186817">
    <property type="component" value="Unassembled WGS sequence"/>
</dbReference>
<keyword evidence="3 20" id="KW-0645">Protease</keyword>
<evidence type="ECO:0000313" key="21">
    <source>
        <dbReference type="Proteomes" id="UP000186817"/>
    </source>
</evidence>
<comment type="subcellular location">
    <subcellularLocation>
        <location evidence="1">Endoplasmic reticulum membrane</location>
        <topology evidence="1">Multi-pass membrane protein</topology>
    </subcellularLocation>
</comment>